<proteinExistence type="predicted"/>
<dbReference type="RefSeq" id="WP_090616311.1">
    <property type="nucleotide sequence ID" value="NZ_AP022660.1"/>
</dbReference>
<name>A0A6I0RUL8_BACT4</name>
<evidence type="ECO:0000313" key="3">
    <source>
        <dbReference type="EMBL" id="KAB4448540.1"/>
    </source>
</evidence>
<feature type="signal peptide" evidence="1">
    <location>
        <begin position="1"/>
        <end position="21"/>
    </location>
</feature>
<feature type="chain" id="PRO_5044633135" evidence="1">
    <location>
        <begin position="22"/>
        <end position="392"/>
    </location>
</feature>
<keyword evidence="1" id="KW-0732">Signal</keyword>
<accession>A0A6I0RUL8</accession>
<dbReference type="PROSITE" id="PS51257">
    <property type="entry name" value="PROKAR_LIPOPROTEIN"/>
    <property type="match status" value="1"/>
</dbReference>
<dbReference type="EMBL" id="WCSB01000028">
    <property type="protein sequence ID" value="KAB4448540.1"/>
    <property type="molecule type" value="Genomic_DNA"/>
</dbReference>
<dbReference type="Proteomes" id="UP000460317">
    <property type="component" value="Unassembled WGS sequence"/>
</dbReference>
<dbReference type="EMBL" id="AP022660">
    <property type="protein sequence ID" value="BCA50698.1"/>
    <property type="molecule type" value="Genomic_DNA"/>
</dbReference>
<evidence type="ECO:0000313" key="4">
    <source>
        <dbReference type="Proteomes" id="UP000460317"/>
    </source>
</evidence>
<dbReference type="Gene3D" id="3.40.50.11970">
    <property type="match status" value="1"/>
</dbReference>
<gene>
    <name evidence="2" type="ORF">BatF92_26400</name>
    <name evidence="3" type="ORF">GAN93_21540</name>
</gene>
<sequence>MKKIKILSLLMGLAALFAACHDEEESPQIPITVRTVFMYLVADNDISGDIYNNIASVEDGLKKAASPGTFVIYWDGPRSSEFPVPTLFKYEVDGQGGVTERIIVQTYGEQDSVDPSVMLKVFNDMRQLCPADSYGLIFGSHATGWLPVNHSKSRSLGDDNGSKINIPELAEVLSQTSIHFNYILMDACLMSQVEVAYELRHAADYLILSPAEVISTGFPYFNITKDLLATNNARQNVIDIARGFIDYYKNEASYHWATIAVVKLDELQALTDITFSIMKQYQGNISKFDLSKLNSFQNNYGYGRRPLDYSSYDFRAFIRELADGNLPITFEEQLDRTIIYKDYVNLNPLVNIDVETYSGIGCYIPHDGYDNWNNYFKNLSWYTAAGWDGTGW</sequence>
<evidence type="ECO:0000256" key="1">
    <source>
        <dbReference type="SAM" id="SignalP"/>
    </source>
</evidence>
<dbReference type="Pfam" id="PF03415">
    <property type="entry name" value="Peptidase_C11"/>
    <property type="match status" value="1"/>
</dbReference>
<dbReference type="PANTHER" id="PTHR37835:SF1">
    <property type="entry name" value="ALPHA-CLOSTRIPAIN"/>
    <property type="match status" value="1"/>
</dbReference>
<dbReference type="Proteomes" id="UP000500882">
    <property type="component" value="Chromosome"/>
</dbReference>
<dbReference type="AlphaFoldDB" id="A0A6I0RUL8"/>
<evidence type="ECO:0000313" key="5">
    <source>
        <dbReference type="Proteomes" id="UP000500882"/>
    </source>
</evidence>
<dbReference type="InterPro" id="IPR005077">
    <property type="entry name" value="Peptidase_C11"/>
</dbReference>
<reference evidence="3 4" key="1">
    <citation type="journal article" date="2019" name="Nat. Med.">
        <title>A library of human gut bacterial isolates paired with longitudinal multiomics data enables mechanistic microbiome research.</title>
        <authorList>
            <person name="Poyet M."/>
            <person name="Groussin M."/>
            <person name="Gibbons S.M."/>
            <person name="Avila-Pacheco J."/>
            <person name="Jiang X."/>
            <person name="Kearney S.M."/>
            <person name="Perrotta A.R."/>
            <person name="Berdy B."/>
            <person name="Zhao S."/>
            <person name="Lieberman T.D."/>
            <person name="Swanson P.K."/>
            <person name="Smith M."/>
            <person name="Roesemann S."/>
            <person name="Alexander J.E."/>
            <person name="Rich S.A."/>
            <person name="Livny J."/>
            <person name="Vlamakis H."/>
            <person name="Clish C."/>
            <person name="Bullock K."/>
            <person name="Deik A."/>
            <person name="Scott J."/>
            <person name="Pierce K.A."/>
            <person name="Xavier R.J."/>
            <person name="Alm E.J."/>
        </authorList>
    </citation>
    <scope>NUCLEOTIDE SEQUENCE [LARGE SCALE GENOMIC DNA]</scope>
    <source>
        <strain evidence="3 4">BIOML-A165</strain>
    </source>
</reference>
<reference evidence="2 5" key="2">
    <citation type="submission" date="2020-02" db="EMBL/GenBank/DDBJ databases">
        <title>Whole-genome sequencing and comparative analysis of the genomes of Bacteroides thetaiotaomicron and Escherichia coli isolated from a healthy resident in Vietnam.</title>
        <authorList>
            <person name="Mohsin M."/>
            <person name="Tanaka K."/>
            <person name="Kawahara R."/>
            <person name="Kondo S."/>
            <person name="Noguchi H."/>
            <person name="Motooka D."/>
            <person name="Nakamura S."/>
            <person name="Khong D.T."/>
            <person name="Nguyen T.N."/>
            <person name="Tran H.T."/>
            <person name="Yamamoto Y."/>
        </authorList>
    </citation>
    <scope>NUCLEOTIDE SEQUENCE [LARGE SCALE GENOMIC DNA]</scope>
    <source>
        <strain evidence="2 5">F9-2</strain>
    </source>
</reference>
<protein>
    <submittedName>
        <fullName evidence="3">Clostripain</fullName>
    </submittedName>
    <submittedName>
        <fullName evidence="2">Peptidase C11</fullName>
    </submittedName>
</protein>
<evidence type="ECO:0000313" key="2">
    <source>
        <dbReference type="EMBL" id="BCA50698.1"/>
    </source>
</evidence>
<dbReference type="PANTHER" id="PTHR37835">
    <property type="entry name" value="ALPHA-CLOSTRIPAIN"/>
    <property type="match status" value="1"/>
</dbReference>
<organism evidence="3 4">
    <name type="scientific">Bacteroides thetaiotaomicron</name>
    <dbReference type="NCBI Taxonomy" id="818"/>
    <lineage>
        <taxon>Bacteria</taxon>
        <taxon>Pseudomonadati</taxon>
        <taxon>Bacteroidota</taxon>
        <taxon>Bacteroidia</taxon>
        <taxon>Bacteroidales</taxon>
        <taxon>Bacteroidaceae</taxon>
        <taxon>Bacteroides</taxon>
    </lineage>
</organism>